<sequence length="342" mass="39216">MNLTCIPNVGFFDSPEFVSLSLHIVTVFSAPIHLFGAYCILIKTPEQMKSVKWYMFTFHIWTVLFDLSLSFLVIPFILAPAAAGYPLGVLQWFGIPTIAQMLLTLTFFAYMSISIVSLFENRFFVICEFPGKNIWEHLRKFWLLAHYAGDIFALIPVAWLVPDQETAVKVVYQKLPCLPKYIYEAPIFVIADDTTYHLIISFVTTCICVLQISLFCFCLVWNIFKQLKARTMSQRTFEMQKKFLTALVIQCSVPFFILIFPLLYFLFSVLANYYNQALVNFAFITGSIHGVVSTGTMVALHKPYRDTLVSMLFKSTNNTVESSRRDFMNTSFHNNSLVPINS</sequence>
<evidence type="ECO:0008006" key="4">
    <source>
        <dbReference type="Google" id="ProtNLM"/>
    </source>
</evidence>
<gene>
    <name evidence="2" type="ORF">GCK72_020227</name>
</gene>
<keyword evidence="1" id="KW-0472">Membrane</keyword>
<keyword evidence="1" id="KW-1133">Transmembrane helix</keyword>
<dbReference type="EMBL" id="WUAV01000005">
    <property type="protein sequence ID" value="KAF1753670.1"/>
    <property type="molecule type" value="Genomic_DNA"/>
</dbReference>
<feature type="transmembrane region" description="Helical" evidence="1">
    <location>
        <begin position="141"/>
        <end position="161"/>
    </location>
</feature>
<feature type="transmembrane region" description="Helical" evidence="1">
    <location>
        <begin position="20"/>
        <end position="41"/>
    </location>
</feature>
<evidence type="ECO:0000256" key="1">
    <source>
        <dbReference type="SAM" id="Phobius"/>
    </source>
</evidence>
<proteinExistence type="predicted"/>
<organism evidence="2 3">
    <name type="scientific">Caenorhabditis remanei</name>
    <name type="common">Caenorhabditis vulgaris</name>
    <dbReference type="NCBI Taxonomy" id="31234"/>
    <lineage>
        <taxon>Eukaryota</taxon>
        <taxon>Metazoa</taxon>
        <taxon>Ecdysozoa</taxon>
        <taxon>Nematoda</taxon>
        <taxon>Chromadorea</taxon>
        <taxon>Rhabditida</taxon>
        <taxon>Rhabditina</taxon>
        <taxon>Rhabditomorpha</taxon>
        <taxon>Rhabditoidea</taxon>
        <taxon>Rhabditidae</taxon>
        <taxon>Peloderinae</taxon>
        <taxon>Caenorhabditis</taxon>
    </lineage>
</organism>
<dbReference type="AlphaFoldDB" id="A0A6A5GEY3"/>
<dbReference type="InterPro" id="IPR019422">
    <property type="entry name" value="7TM_GPCR_serpentine_rcpt_Srh"/>
</dbReference>
<dbReference type="InterPro" id="IPR053220">
    <property type="entry name" value="Nematode_rcpt-like_serp_H"/>
</dbReference>
<reference evidence="2 3" key="1">
    <citation type="submission" date="2019-12" db="EMBL/GenBank/DDBJ databases">
        <title>Chromosome-level assembly of the Caenorhabditis remanei genome.</title>
        <authorList>
            <person name="Teterina A.A."/>
            <person name="Willis J.H."/>
            <person name="Phillips P.C."/>
        </authorList>
    </citation>
    <scope>NUCLEOTIDE SEQUENCE [LARGE SCALE GENOMIC DNA]</scope>
    <source>
        <strain evidence="2 3">PX506</strain>
        <tissue evidence="2">Whole organism</tissue>
    </source>
</reference>
<protein>
    <recommendedName>
        <fullName evidence="4">Serpentine Receptor, class H</fullName>
    </recommendedName>
</protein>
<evidence type="ECO:0000313" key="3">
    <source>
        <dbReference type="Proteomes" id="UP000483820"/>
    </source>
</evidence>
<feature type="transmembrane region" description="Helical" evidence="1">
    <location>
        <begin position="98"/>
        <end position="120"/>
    </location>
</feature>
<dbReference type="CTD" id="78776900"/>
<dbReference type="SUPFAM" id="SSF81321">
    <property type="entry name" value="Family A G protein-coupled receptor-like"/>
    <property type="match status" value="1"/>
</dbReference>
<dbReference type="GeneID" id="78776900"/>
<comment type="caution">
    <text evidence="2">The sequence shown here is derived from an EMBL/GenBank/DDBJ whole genome shotgun (WGS) entry which is preliminary data.</text>
</comment>
<dbReference type="PANTHER" id="PTHR22941:SF2">
    <property type="entry name" value="SERPENTINE RECEPTOR, CLASS H-RELATED"/>
    <property type="match status" value="1"/>
</dbReference>
<accession>A0A6A5GEY3</accession>
<evidence type="ECO:0000313" key="2">
    <source>
        <dbReference type="EMBL" id="KAF1753670.1"/>
    </source>
</evidence>
<feature type="transmembrane region" description="Helical" evidence="1">
    <location>
        <begin position="279"/>
        <end position="300"/>
    </location>
</feature>
<feature type="transmembrane region" description="Helical" evidence="1">
    <location>
        <begin position="198"/>
        <end position="224"/>
    </location>
</feature>
<feature type="transmembrane region" description="Helical" evidence="1">
    <location>
        <begin position="53"/>
        <end position="78"/>
    </location>
</feature>
<dbReference type="RefSeq" id="XP_053582375.1">
    <property type="nucleotide sequence ID" value="XM_053733462.1"/>
</dbReference>
<keyword evidence="1" id="KW-0812">Transmembrane</keyword>
<dbReference type="PANTHER" id="PTHR22941">
    <property type="entry name" value="SERPENTINE RECEPTOR"/>
    <property type="match status" value="1"/>
</dbReference>
<dbReference type="Pfam" id="PF10318">
    <property type="entry name" value="7TM_GPCR_Srh"/>
    <property type="match status" value="1"/>
</dbReference>
<dbReference type="Proteomes" id="UP000483820">
    <property type="component" value="Chromosome V"/>
</dbReference>
<dbReference type="KEGG" id="crq:GCK72_020227"/>
<name>A0A6A5GEY3_CAERE</name>
<feature type="transmembrane region" description="Helical" evidence="1">
    <location>
        <begin position="244"/>
        <end position="267"/>
    </location>
</feature>